<evidence type="ECO:0000313" key="6">
    <source>
        <dbReference type="EMBL" id="GFY88679.1"/>
    </source>
</evidence>
<evidence type="ECO:0000259" key="5">
    <source>
        <dbReference type="PROSITE" id="PS51471"/>
    </source>
</evidence>
<feature type="domain" description="Fe2OG dioxygenase" evidence="5">
    <location>
        <begin position="183"/>
        <end position="280"/>
    </location>
</feature>
<dbReference type="InterPro" id="IPR005123">
    <property type="entry name" value="Oxoglu/Fe-dep_dioxygenase_dom"/>
</dbReference>
<sequence>MAMDSPQETVNFGKSLLVPSVQELAKQALTKIPPRYMRDEEIPPVFASDETVFPSVPVIDLESLISGDHMDSELERLHSACKEWGFFQVINHGVSIQLLEQFKREIEDFFKLRLEEKQQLWQEEDNHEGFGQLFVVSEEQKLDWETLEAYSMEMKKLAMTILSQMAKALNIESEEMRELFSEGVQSMRMNYYPPCPEPDRAMGFTPHSDADALTILYQLTDTEGLQIRKNGKWVPITPLHNAFVVNIGDIMEAKILMSPSLTRDDFSNEGPMDLVNISAV</sequence>
<dbReference type="GO" id="GO:0046872">
    <property type="term" value="F:metal ion binding"/>
    <property type="evidence" value="ECO:0007669"/>
    <property type="project" value="UniProtKB-KW"/>
</dbReference>
<dbReference type="Pfam" id="PF03171">
    <property type="entry name" value="2OG-FeII_Oxy"/>
    <property type="match status" value="1"/>
</dbReference>
<proteinExistence type="inferred from homology"/>
<name>A0A7J0ERS1_9ERIC</name>
<keyword evidence="4" id="KW-0560">Oxidoreductase</keyword>
<gene>
    <name evidence="6" type="ORF">Acr_06g0006190</name>
</gene>
<protein>
    <submittedName>
        <fullName evidence="6">2-oxoglutarate (2OG) and Fe(II)-dependent oxygenase superfamily protein</fullName>
    </submittedName>
</protein>
<reference evidence="6 7" key="1">
    <citation type="submission" date="2019-07" db="EMBL/GenBank/DDBJ databases">
        <title>De Novo Assembly of kiwifruit Actinidia rufa.</title>
        <authorList>
            <person name="Sugita-Konishi S."/>
            <person name="Sato K."/>
            <person name="Mori E."/>
            <person name="Abe Y."/>
            <person name="Kisaki G."/>
            <person name="Hamano K."/>
            <person name="Suezawa K."/>
            <person name="Otani M."/>
            <person name="Fukuda T."/>
            <person name="Manabe T."/>
            <person name="Gomi K."/>
            <person name="Tabuchi M."/>
            <person name="Akimitsu K."/>
            <person name="Kataoka I."/>
        </authorList>
    </citation>
    <scope>NUCLEOTIDE SEQUENCE [LARGE SCALE GENOMIC DNA]</scope>
    <source>
        <strain evidence="7">cv. Fuchu</strain>
    </source>
</reference>
<dbReference type="PROSITE" id="PS51471">
    <property type="entry name" value="FE2OG_OXY"/>
    <property type="match status" value="1"/>
</dbReference>
<dbReference type="EMBL" id="BJWL01000006">
    <property type="protein sequence ID" value="GFY88679.1"/>
    <property type="molecule type" value="Genomic_DNA"/>
</dbReference>
<keyword evidence="7" id="KW-1185">Reference proteome</keyword>
<evidence type="ECO:0000256" key="4">
    <source>
        <dbReference type="RuleBase" id="RU003682"/>
    </source>
</evidence>
<dbReference type="InterPro" id="IPR026992">
    <property type="entry name" value="DIOX_N"/>
</dbReference>
<evidence type="ECO:0000256" key="1">
    <source>
        <dbReference type="ARBA" id="ARBA00008056"/>
    </source>
</evidence>
<accession>A0A7J0ERS1</accession>
<dbReference type="InterPro" id="IPR027443">
    <property type="entry name" value="IPNS-like_sf"/>
</dbReference>
<dbReference type="Pfam" id="PF14226">
    <property type="entry name" value="DIOX_N"/>
    <property type="match status" value="1"/>
</dbReference>
<comment type="similarity">
    <text evidence="1 4">Belongs to the iron/ascorbate-dependent oxidoreductase family.</text>
</comment>
<dbReference type="InterPro" id="IPR050295">
    <property type="entry name" value="Plant_2OG-oxidoreductases"/>
</dbReference>
<comment type="caution">
    <text evidence="6">The sequence shown here is derived from an EMBL/GenBank/DDBJ whole genome shotgun (WGS) entry which is preliminary data.</text>
</comment>
<dbReference type="Proteomes" id="UP000585474">
    <property type="component" value="Unassembled WGS sequence"/>
</dbReference>
<dbReference type="GO" id="GO:0016705">
    <property type="term" value="F:oxidoreductase activity, acting on paired donors, with incorporation or reduction of molecular oxygen"/>
    <property type="evidence" value="ECO:0007669"/>
    <property type="project" value="UniProtKB-ARBA"/>
</dbReference>
<keyword evidence="2 4" id="KW-0479">Metal-binding</keyword>
<dbReference type="AlphaFoldDB" id="A0A7J0ERS1"/>
<dbReference type="PANTHER" id="PTHR47991">
    <property type="entry name" value="OXOGLUTARATE/IRON-DEPENDENT DIOXYGENASE"/>
    <property type="match status" value="1"/>
</dbReference>
<dbReference type="OrthoDB" id="288590at2759"/>
<evidence type="ECO:0000313" key="7">
    <source>
        <dbReference type="Proteomes" id="UP000585474"/>
    </source>
</evidence>
<dbReference type="Gene3D" id="2.60.120.330">
    <property type="entry name" value="B-lactam Antibiotic, Isopenicillin N Synthase, Chain"/>
    <property type="match status" value="1"/>
</dbReference>
<dbReference type="InterPro" id="IPR044861">
    <property type="entry name" value="IPNS-like_FE2OG_OXY"/>
</dbReference>
<evidence type="ECO:0000256" key="3">
    <source>
        <dbReference type="ARBA" id="ARBA00023004"/>
    </source>
</evidence>
<evidence type="ECO:0000256" key="2">
    <source>
        <dbReference type="ARBA" id="ARBA00022723"/>
    </source>
</evidence>
<organism evidence="6 7">
    <name type="scientific">Actinidia rufa</name>
    <dbReference type="NCBI Taxonomy" id="165716"/>
    <lineage>
        <taxon>Eukaryota</taxon>
        <taxon>Viridiplantae</taxon>
        <taxon>Streptophyta</taxon>
        <taxon>Embryophyta</taxon>
        <taxon>Tracheophyta</taxon>
        <taxon>Spermatophyta</taxon>
        <taxon>Magnoliopsida</taxon>
        <taxon>eudicotyledons</taxon>
        <taxon>Gunneridae</taxon>
        <taxon>Pentapetalae</taxon>
        <taxon>asterids</taxon>
        <taxon>Ericales</taxon>
        <taxon>Actinidiaceae</taxon>
        <taxon>Actinidia</taxon>
    </lineage>
</organism>
<dbReference type="SUPFAM" id="SSF51197">
    <property type="entry name" value="Clavaminate synthase-like"/>
    <property type="match status" value="1"/>
</dbReference>
<keyword evidence="3 4" id="KW-0408">Iron</keyword>